<proteinExistence type="predicted"/>
<evidence type="ECO:0000256" key="1">
    <source>
        <dbReference type="SAM" id="MobiDB-lite"/>
    </source>
</evidence>
<evidence type="ECO:0000313" key="3">
    <source>
        <dbReference type="Proteomes" id="UP000307440"/>
    </source>
</evidence>
<reference evidence="2 3" key="1">
    <citation type="journal article" date="2019" name="Nat. Ecol. Evol.">
        <title>Megaphylogeny resolves global patterns of mushroom evolution.</title>
        <authorList>
            <person name="Varga T."/>
            <person name="Krizsan K."/>
            <person name="Foldi C."/>
            <person name="Dima B."/>
            <person name="Sanchez-Garcia M."/>
            <person name="Sanchez-Ramirez S."/>
            <person name="Szollosi G.J."/>
            <person name="Szarkandi J.G."/>
            <person name="Papp V."/>
            <person name="Albert L."/>
            <person name="Andreopoulos W."/>
            <person name="Angelini C."/>
            <person name="Antonin V."/>
            <person name="Barry K.W."/>
            <person name="Bougher N.L."/>
            <person name="Buchanan P."/>
            <person name="Buyck B."/>
            <person name="Bense V."/>
            <person name="Catcheside P."/>
            <person name="Chovatia M."/>
            <person name="Cooper J."/>
            <person name="Damon W."/>
            <person name="Desjardin D."/>
            <person name="Finy P."/>
            <person name="Geml J."/>
            <person name="Haridas S."/>
            <person name="Hughes K."/>
            <person name="Justo A."/>
            <person name="Karasinski D."/>
            <person name="Kautmanova I."/>
            <person name="Kiss B."/>
            <person name="Kocsube S."/>
            <person name="Kotiranta H."/>
            <person name="LaButti K.M."/>
            <person name="Lechner B.E."/>
            <person name="Liimatainen K."/>
            <person name="Lipzen A."/>
            <person name="Lukacs Z."/>
            <person name="Mihaltcheva S."/>
            <person name="Morgado L.N."/>
            <person name="Niskanen T."/>
            <person name="Noordeloos M.E."/>
            <person name="Ohm R.A."/>
            <person name="Ortiz-Santana B."/>
            <person name="Ovrebo C."/>
            <person name="Racz N."/>
            <person name="Riley R."/>
            <person name="Savchenko A."/>
            <person name="Shiryaev A."/>
            <person name="Soop K."/>
            <person name="Spirin V."/>
            <person name="Szebenyi C."/>
            <person name="Tomsovsky M."/>
            <person name="Tulloss R.E."/>
            <person name="Uehling J."/>
            <person name="Grigoriev I.V."/>
            <person name="Vagvolgyi C."/>
            <person name="Papp T."/>
            <person name="Martin F.M."/>
            <person name="Miettinen O."/>
            <person name="Hibbett D.S."/>
            <person name="Nagy L.G."/>
        </authorList>
    </citation>
    <scope>NUCLEOTIDE SEQUENCE [LARGE SCALE GENOMIC DNA]</scope>
    <source>
        <strain evidence="2 3">CBS 121175</strain>
    </source>
</reference>
<organism evidence="2 3">
    <name type="scientific">Coprinopsis marcescibilis</name>
    <name type="common">Agaric fungus</name>
    <name type="synonym">Psathyrella marcescibilis</name>
    <dbReference type="NCBI Taxonomy" id="230819"/>
    <lineage>
        <taxon>Eukaryota</taxon>
        <taxon>Fungi</taxon>
        <taxon>Dikarya</taxon>
        <taxon>Basidiomycota</taxon>
        <taxon>Agaricomycotina</taxon>
        <taxon>Agaricomycetes</taxon>
        <taxon>Agaricomycetidae</taxon>
        <taxon>Agaricales</taxon>
        <taxon>Agaricineae</taxon>
        <taxon>Psathyrellaceae</taxon>
        <taxon>Coprinopsis</taxon>
    </lineage>
</organism>
<accession>A0A5C3KFV4</accession>
<name>A0A5C3KFV4_COPMA</name>
<feature type="region of interest" description="Disordered" evidence="1">
    <location>
        <begin position="354"/>
        <end position="379"/>
    </location>
</feature>
<keyword evidence="3" id="KW-1185">Reference proteome</keyword>
<evidence type="ECO:0000313" key="2">
    <source>
        <dbReference type="EMBL" id="TFK18553.1"/>
    </source>
</evidence>
<protein>
    <submittedName>
        <fullName evidence="2">Uncharacterized protein</fullName>
    </submittedName>
</protein>
<feature type="compositionally biased region" description="Polar residues" evidence="1">
    <location>
        <begin position="354"/>
        <end position="364"/>
    </location>
</feature>
<dbReference type="Proteomes" id="UP000307440">
    <property type="component" value="Unassembled WGS sequence"/>
</dbReference>
<dbReference type="AlphaFoldDB" id="A0A5C3KFV4"/>
<feature type="region of interest" description="Disordered" evidence="1">
    <location>
        <begin position="124"/>
        <end position="148"/>
    </location>
</feature>
<gene>
    <name evidence="2" type="ORF">FA15DRAFT_760565</name>
</gene>
<dbReference type="EMBL" id="ML210393">
    <property type="protein sequence ID" value="TFK18553.1"/>
    <property type="molecule type" value="Genomic_DNA"/>
</dbReference>
<sequence length="434" mass="47892">MLARRRAKSRELVYALHRFIHQTSLPTRPVNVSATGYRSPPPRKRVISTLDRAKLQPSDYLDISGLSNVSAGRRKPSSDSAQRAIVFSYYADRPQSLSGEWIQHKFPVSTRGFLYWHDGYPSPPCSTPSSTPTPAARPDVSTPSTTSSIRFSLISTPRPSKVSTEGQDLLTPNGVPWKIPVKSILTKQAYKPLCQMLVDDGLIPCSLVEAVDTMKRSGSAFAKMGEPFLCDLRAKTVLMKYGVDCEGKGEGMSKEVGERAGEGEGEGEVYSPKVLLMLNLTGDREAADATGYATGYAGLAILQLHCVTDAPPGYLGKSTVPLTEHELLEPVKKKPKSPLVLFVLKVVDILTQAPSHPSTTTTKSRYPPPQTPNSLLKTYDPDTQTEDIWTMSKSSDYLFPEVWEGLGEVEWEYFCRARREARGEVVYDEAMIGW</sequence>
<dbReference type="OrthoDB" id="2750929at2759"/>